<dbReference type="Proteomes" id="UP001150001">
    <property type="component" value="Unassembled WGS sequence"/>
</dbReference>
<dbReference type="EMBL" id="JAPFIT010000033">
    <property type="protein sequence ID" value="MDC5743383.1"/>
    <property type="molecule type" value="Genomic_DNA"/>
</dbReference>
<keyword evidence="3" id="KW-0614">Plasmid</keyword>
<dbReference type="PANTHER" id="PTHR30092">
    <property type="entry name" value="INNER MEMBRANE PROTEIN CRED"/>
    <property type="match status" value="1"/>
</dbReference>
<evidence type="ECO:0000313" key="4">
    <source>
        <dbReference type="EMBL" id="QJY38046.1"/>
    </source>
</evidence>
<evidence type="ECO:0000256" key="1">
    <source>
        <dbReference type="SAM" id="Phobius"/>
    </source>
</evidence>
<reference evidence="2" key="3">
    <citation type="submission" date="2022-11" db="EMBL/GenBank/DDBJ databases">
        <title>Role of the vibriolysin VemA secreted by the emergent pathogen Vibrio europaeus in the colonization of Manila clam mucus.</title>
        <authorList>
            <person name="Martinez C."/>
            <person name="Rodriguez S."/>
            <person name="Vences A."/>
            <person name="Barja J.L."/>
            <person name="Toranzo A.E."/>
            <person name="Dubert J."/>
        </authorList>
    </citation>
    <scope>NUCLEOTIDE SEQUENCE</scope>
    <source>
        <strain evidence="2">3454</strain>
    </source>
</reference>
<evidence type="ECO:0000313" key="6">
    <source>
        <dbReference type="Proteomes" id="UP000501443"/>
    </source>
</evidence>
<dbReference type="EMBL" id="CP053542">
    <property type="protein sequence ID" value="QJY38046.1"/>
    <property type="molecule type" value="Genomic_DNA"/>
</dbReference>
<accession>A0A178J429</accession>
<evidence type="ECO:0000313" key="2">
    <source>
        <dbReference type="EMBL" id="MDC5743383.1"/>
    </source>
</evidence>
<feature type="transmembrane region" description="Helical" evidence="1">
    <location>
        <begin position="300"/>
        <end position="318"/>
    </location>
</feature>
<dbReference type="AlphaFoldDB" id="A0A178J429"/>
<dbReference type="PANTHER" id="PTHR30092:SF0">
    <property type="entry name" value="INNER MEMBRANE PROTEIN CRED"/>
    <property type="match status" value="1"/>
</dbReference>
<evidence type="ECO:0000313" key="5">
    <source>
        <dbReference type="Proteomes" id="UP000094761"/>
    </source>
</evidence>
<evidence type="ECO:0000313" key="3">
    <source>
        <dbReference type="EMBL" id="OAM96690.1"/>
    </source>
</evidence>
<dbReference type="InterPro" id="IPR010364">
    <property type="entry name" value="Uncharacterised_IM_CreD"/>
</dbReference>
<dbReference type="GeneID" id="78078724"/>
<reference evidence="3 5" key="1">
    <citation type="submission" date="2016-03" db="EMBL/GenBank/DDBJ databases">
        <title>Draft genome sequence of the Vibrio tubiashii subs. europaeus.</title>
        <authorList>
            <person name="Spinard E."/>
            <person name="Dubert J."/>
            <person name="Nelson D.R."/>
            <person name="Barja J.L."/>
        </authorList>
    </citation>
    <scope>NUCLEOTIDE SEQUENCE [LARGE SCALE GENOMIC DNA]</scope>
    <source>
        <strain evidence="5">PP-638</strain>
        <strain evidence="3">PP2-638</strain>
        <plasmid evidence="3">p251_like</plasmid>
    </source>
</reference>
<feature type="transmembrane region" description="Helical" evidence="1">
    <location>
        <begin position="351"/>
        <end position="371"/>
    </location>
</feature>
<protein>
    <submittedName>
        <fullName evidence="2">Cell envelope integrity protein CreD</fullName>
    </submittedName>
</protein>
<reference evidence="4 6" key="2">
    <citation type="submission" date="2020-05" db="EMBL/GenBank/DDBJ databases">
        <title>First description outside Europe of the emergent pathogen for shellfish aquaculture Vibrio europaeus.</title>
        <authorList>
            <person name="Dubert J."/>
            <person name="Rojas R."/>
        </authorList>
    </citation>
    <scope>NUCLEOTIDE SEQUENCE [LARGE SCALE GENOMIC DNA]</scope>
    <source>
        <strain evidence="4 6">NPI-1</strain>
        <plasmid evidence="4">pVEu</plasmid>
        <plasmid evidence="6">pveu</plasmid>
    </source>
</reference>
<feature type="transmembrane region" description="Helical" evidence="1">
    <location>
        <begin position="403"/>
        <end position="422"/>
    </location>
</feature>
<keyword evidence="1" id="KW-1133">Transmembrane helix</keyword>
<dbReference type="Proteomes" id="UP000501443">
    <property type="component" value="Plasmid pveu"/>
</dbReference>
<feature type="transmembrane region" description="Helical" evidence="1">
    <location>
        <begin position="325"/>
        <end position="345"/>
    </location>
</feature>
<dbReference type="Proteomes" id="UP000094761">
    <property type="component" value="Unassembled WGS sequence"/>
</dbReference>
<sequence>MKHILNHPLGLKFALVLLLFLLLQIPLSMVSGLISERTLRQDTVRSDIARSSSGPQRIIGPFIHITYTESRFHNETLHVTERQHVLLPDTFNLGAELDSFEKYRGIYRARLYHAQTRLTGHFDLSELDALRGHDINDIRLVVGIEDSRGLMTLGDMRVANHAIEVFPGTGLSAISQGFHQPLDLAQLDTHQPLTFDLQFLLQGMGKLQVAPIGDQSRVELRSSWPHPSFIGDYLPVTAQVAESGFEAQWQSNNFSTNMAQLLRNCLTGDHQCYELEQRQMGVDLIDPVDHYLKSHRATNYSLLVITLVFASFFLLELFQARPVHPVQYGFVGLALALFYLLLISMSEHLGFNWAYGLSALASTSLLSIYVTGMLQRRAHGVIFGGGLLLLYGLLFGLLQAESYALLMGTLLCFTILSFVMILTRHIDWYRRHPARPHSDVDHERS</sequence>
<keyword evidence="1" id="KW-0812">Transmembrane</keyword>
<feature type="transmembrane region" description="Helical" evidence="1">
    <location>
        <begin position="378"/>
        <end position="397"/>
    </location>
</feature>
<name>A0A178J429_9VIBR</name>
<keyword evidence="1" id="KW-0472">Membrane</keyword>
<geneLocation type="plasmid" evidence="6">
    <name>pveu</name>
</geneLocation>
<gene>
    <name evidence="2" type="primary">creD</name>
    <name evidence="3" type="ORF">AZ468_23640</name>
    <name evidence="4" type="ORF">HOO69_15795</name>
    <name evidence="2" type="ORF">OPW20_25290</name>
</gene>
<organism evidence="3 5">
    <name type="scientific">Vibrio europaeus</name>
    <dbReference type="NCBI Taxonomy" id="300876"/>
    <lineage>
        <taxon>Bacteria</taxon>
        <taxon>Pseudomonadati</taxon>
        <taxon>Pseudomonadota</taxon>
        <taxon>Gammaproteobacteria</taxon>
        <taxon>Vibrionales</taxon>
        <taxon>Vibrionaceae</taxon>
        <taxon>Vibrio</taxon>
        <taxon>Vibrio oreintalis group</taxon>
    </lineage>
</organism>
<dbReference type="RefSeq" id="WP_069669712.1">
    <property type="nucleotide sequence ID" value="NZ_CP053542.1"/>
</dbReference>
<dbReference type="Pfam" id="PF06123">
    <property type="entry name" value="CreD"/>
    <property type="match status" value="1"/>
</dbReference>
<dbReference type="NCBIfam" id="NF008712">
    <property type="entry name" value="PRK11715.1-1"/>
    <property type="match status" value="1"/>
</dbReference>
<proteinExistence type="predicted"/>
<geneLocation type="plasmid" evidence="3">
    <name>p251_like</name>
</geneLocation>
<dbReference type="EMBL" id="LUAX01000008">
    <property type="protein sequence ID" value="OAM96690.1"/>
    <property type="molecule type" value="Genomic_DNA"/>
</dbReference>
<dbReference type="GO" id="GO:0005886">
    <property type="term" value="C:plasma membrane"/>
    <property type="evidence" value="ECO:0007669"/>
    <property type="project" value="TreeGrafter"/>
</dbReference>
<evidence type="ECO:0000313" key="7">
    <source>
        <dbReference type="Proteomes" id="UP001150001"/>
    </source>
</evidence>
<dbReference type="PIRSF" id="PIRSF004548">
    <property type="entry name" value="CreD"/>
    <property type="match status" value="1"/>
</dbReference>
<dbReference type="OrthoDB" id="9791851at2"/>
<keyword evidence="7" id="KW-1185">Reference proteome</keyword>
<geneLocation type="plasmid" evidence="4">
    <name>pVEu</name>
</geneLocation>